<dbReference type="Proteomes" id="UP000696931">
    <property type="component" value="Unassembled WGS sequence"/>
</dbReference>
<evidence type="ECO:0000313" key="2">
    <source>
        <dbReference type="EMBL" id="MBI5169267.1"/>
    </source>
</evidence>
<dbReference type="InterPro" id="IPR012902">
    <property type="entry name" value="N_methyl_site"/>
</dbReference>
<evidence type="ECO:0000313" key="3">
    <source>
        <dbReference type="Proteomes" id="UP000696931"/>
    </source>
</evidence>
<evidence type="ECO:0000256" key="1">
    <source>
        <dbReference type="SAM" id="Phobius"/>
    </source>
</evidence>
<accession>A0A933SBW6</accession>
<sequence length="197" mass="20765">MTARRQGPDRCSGGFSLVELIVTIAILATVLLVASKILIGSNRMERNTAERADVQAAARQTLFLMTSEIRQAGADPSSPPVGIVGIVSADSVRLRVRADLNGNGTIQTAEPSEDVTYSWSDTSGVISRDPGTGAIPLLSGVTSLRVRYFDATNTEITALPLSTTDAARVRSVALSFTSASGSAQPLTLSTRITLRNM</sequence>
<dbReference type="AlphaFoldDB" id="A0A933SBW6"/>
<reference evidence="2" key="1">
    <citation type="submission" date="2020-07" db="EMBL/GenBank/DDBJ databases">
        <title>Huge and variable diversity of episymbiotic CPR bacteria and DPANN archaea in groundwater ecosystems.</title>
        <authorList>
            <person name="He C.Y."/>
            <person name="Keren R."/>
            <person name="Whittaker M."/>
            <person name="Farag I.F."/>
            <person name="Doudna J."/>
            <person name="Cate J.H.D."/>
            <person name="Banfield J.F."/>
        </authorList>
    </citation>
    <scope>NUCLEOTIDE SEQUENCE</scope>
    <source>
        <strain evidence="2">NC_groundwater_1813_Pr3_B-0.1um_71_17</strain>
    </source>
</reference>
<dbReference type="InterPro" id="IPR045584">
    <property type="entry name" value="Pilin-like"/>
</dbReference>
<gene>
    <name evidence="2" type="ORF">HZA61_07245</name>
</gene>
<dbReference type="SUPFAM" id="SSF54523">
    <property type="entry name" value="Pili subunits"/>
    <property type="match status" value="1"/>
</dbReference>
<keyword evidence="1" id="KW-0812">Transmembrane</keyword>
<dbReference type="PROSITE" id="PS00409">
    <property type="entry name" value="PROKAR_NTER_METHYL"/>
    <property type="match status" value="1"/>
</dbReference>
<comment type="caution">
    <text evidence="2">The sequence shown here is derived from an EMBL/GenBank/DDBJ whole genome shotgun (WGS) entry which is preliminary data.</text>
</comment>
<keyword evidence="1" id="KW-1133">Transmembrane helix</keyword>
<dbReference type="Pfam" id="PF07963">
    <property type="entry name" value="N_methyl"/>
    <property type="match status" value="1"/>
</dbReference>
<proteinExistence type="predicted"/>
<organism evidence="2 3">
    <name type="scientific">Eiseniibacteriota bacterium</name>
    <dbReference type="NCBI Taxonomy" id="2212470"/>
    <lineage>
        <taxon>Bacteria</taxon>
        <taxon>Candidatus Eiseniibacteriota</taxon>
    </lineage>
</organism>
<keyword evidence="1" id="KW-0472">Membrane</keyword>
<dbReference type="NCBIfam" id="TIGR02532">
    <property type="entry name" value="IV_pilin_GFxxxE"/>
    <property type="match status" value="1"/>
</dbReference>
<protein>
    <submittedName>
        <fullName evidence="2">Prepilin-type N-terminal cleavage/methylation domain-containing protein</fullName>
    </submittedName>
</protein>
<dbReference type="EMBL" id="JACRIW010000048">
    <property type="protein sequence ID" value="MBI5169267.1"/>
    <property type="molecule type" value="Genomic_DNA"/>
</dbReference>
<name>A0A933SBW6_UNCEI</name>
<feature type="transmembrane region" description="Helical" evidence="1">
    <location>
        <begin position="20"/>
        <end position="39"/>
    </location>
</feature>